<evidence type="ECO:0000313" key="5">
    <source>
        <dbReference type="EMBL" id="CAG5122617.1"/>
    </source>
</evidence>
<dbReference type="SMART" id="SM00360">
    <property type="entry name" value="RRM"/>
    <property type="match status" value="2"/>
</dbReference>
<evidence type="ECO:0000259" key="4">
    <source>
        <dbReference type="PROSITE" id="PS50102"/>
    </source>
</evidence>
<feature type="domain" description="RRM" evidence="4">
    <location>
        <begin position="103"/>
        <end position="190"/>
    </location>
</feature>
<name>A0A8S3YZI6_9EUPU</name>
<dbReference type="SUPFAM" id="SSF54928">
    <property type="entry name" value="RNA-binding domain, RBD"/>
    <property type="match status" value="2"/>
</dbReference>
<comment type="similarity">
    <text evidence="1">Belongs to the RRM TRSPAP family.</text>
</comment>
<feature type="domain" description="RRM" evidence="4">
    <location>
        <begin position="8"/>
        <end position="93"/>
    </location>
</feature>
<organism evidence="5 6">
    <name type="scientific">Candidula unifasciata</name>
    <dbReference type="NCBI Taxonomy" id="100452"/>
    <lineage>
        <taxon>Eukaryota</taxon>
        <taxon>Metazoa</taxon>
        <taxon>Spiralia</taxon>
        <taxon>Lophotrochozoa</taxon>
        <taxon>Mollusca</taxon>
        <taxon>Gastropoda</taxon>
        <taxon>Heterobranchia</taxon>
        <taxon>Euthyneura</taxon>
        <taxon>Panpulmonata</taxon>
        <taxon>Eupulmonata</taxon>
        <taxon>Stylommatophora</taxon>
        <taxon>Helicina</taxon>
        <taxon>Helicoidea</taxon>
        <taxon>Geomitridae</taxon>
        <taxon>Candidula</taxon>
    </lineage>
</organism>
<dbReference type="AlphaFoldDB" id="A0A8S3YZI6"/>
<dbReference type="InterPro" id="IPR035979">
    <property type="entry name" value="RBD_domain_sf"/>
</dbReference>
<keyword evidence="6" id="KW-1185">Reference proteome</keyword>
<evidence type="ECO:0000256" key="2">
    <source>
        <dbReference type="ARBA" id="ARBA00033477"/>
    </source>
</evidence>
<dbReference type="Proteomes" id="UP000678393">
    <property type="component" value="Unassembled WGS sequence"/>
</dbReference>
<dbReference type="EMBL" id="CAJHNH020001334">
    <property type="protein sequence ID" value="CAG5122617.1"/>
    <property type="molecule type" value="Genomic_DNA"/>
</dbReference>
<dbReference type="Gene3D" id="3.30.70.330">
    <property type="match status" value="2"/>
</dbReference>
<dbReference type="InterPro" id="IPR040434">
    <property type="entry name" value="TSAP1"/>
</dbReference>
<dbReference type="Pfam" id="PF00076">
    <property type="entry name" value="RRM_1"/>
    <property type="match status" value="2"/>
</dbReference>
<gene>
    <name evidence="5" type="ORF">CUNI_LOCUS8175</name>
</gene>
<dbReference type="PROSITE" id="PS50102">
    <property type="entry name" value="RRM"/>
    <property type="match status" value="2"/>
</dbReference>
<dbReference type="OrthoDB" id="446113at2759"/>
<dbReference type="InterPro" id="IPR012677">
    <property type="entry name" value="Nucleotide-bd_a/b_plait_sf"/>
</dbReference>
<reference evidence="5" key="1">
    <citation type="submission" date="2021-04" db="EMBL/GenBank/DDBJ databases">
        <authorList>
            <consortium name="Molecular Ecology Group"/>
        </authorList>
    </citation>
    <scope>NUCLEOTIDE SEQUENCE</scope>
</reference>
<evidence type="ECO:0000256" key="3">
    <source>
        <dbReference type="PROSITE-ProRule" id="PRU00176"/>
    </source>
</evidence>
<proteinExistence type="inferred from homology"/>
<sequence>MYNTALSTSLWMGDLDSSLDEPAIISAFAKLGEVAVSVRMMADANNCGSLSPGNYCFVEFPDVDSAQRVLQRLNGKHIPGKPGRCVCLMYTYGKGRQVCMPEFSLFVGELSWNVDDYELFAFFQKRYKFRGELFIEISDTYTFVLDHNGKSRGFGFVRFSEESDQQRALIEMQHMTGLGRRPIRVSLASVKRPSDPLSGAAPVAMAPPAPHNNYYTGHDSWGGYNYQYSQPYPHAPPAAVDYRQNNSQFPTSLPEVEDDSELLEDPGLEINVGKENREFIESSESFFTALEKSRWQPLDNIFSEIAD</sequence>
<evidence type="ECO:0000256" key="1">
    <source>
        <dbReference type="ARBA" id="ARBA00008920"/>
    </source>
</evidence>
<keyword evidence="3" id="KW-0694">RNA-binding</keyword>
<dbReference type="InterPro" id="IPR041085">
    <property type="entry name" value="TSAP1_C"/>
</dbReference>
<protein>
    <recommendedName>
        <fullName evidence="2">tRNA selenocysteine-associated protein 1</fullName>
    </recommendedName>
</protein>
<dbReference type="GO" id="GO:0003723">
    <property type="term" value="F:RNA binding"/>
    <property type="evidence" value="ECO:0007669"/>
    <property type="project" value="UniProtKB-UniRule"/>
</dbReference>
<evidence type="ECO:0000313" key="6">
    <source>
        <dbReference type="Proteomes" id="UP000678393"/>
    </source>
</evidence>
<accession>A0A8S3YZI6</accession>
<dbReference type="PANTHER" id="PTHR37457:SF3">
    <property type="entry name" value="TRNA SELENOCYSTEINE-ASSOCIATED PROTEIN 1"/>
    <property type="match status" value="1"/>
</dbReference>
<dbReference type="Pfam" id="PF17654">
    <property type="entry name" value="Trnau1ap"/>
    <property type="match status" value="1"/>
</dbReference>
<comment type="caution">
    <text evidence="5">The sequence shown here is derived from an EMBL/GenBank/DDBJ whole genome shotgun (WGS) entry which is preliminary data.</text>
</comment>
<dbReference type="PANTHER" id="PTHR37457">
    <property type="entry name" value="TRNA SELENOCYSTEINE 1-ASSOCIATED PROTEIN 1-RELATED"/>
    <property type="match status" value="1"/>
</dbReference>
<dbReference type="InterPro" id="IPR000504">
    <property type="entry name" value="RRM_dom"/>
</dbReference>